<dbReference type="Proteomes" id="UP000737018">
    <property type="component" value="Unassembled WGS sequence"/>
</dbReference>
<sequence>MGWATPRHTTPPLCMQATPATHPSSSPTHSLSSSSADPSLSSQTHTKPKELGRELPKVKEREAGHLNPRSTPPPSGSCLSLLIKQSLTPSPICPLSLFLPLPPISPIYPFSLYPCQANHCHCDPVASAVQSASLFLKCSPLVKGNKIKFNLSFFA</sequence>
<evidence type="ECO:0000313" key="3">
    <source>
        <dbReference type="Proteomes" id="UP000737018"/>
    </source>
</evidence>
<gene>
    <name evidence="2" type="ORF">CMV_028148</name>
</gene>
<protein>
    <submittedName>
        <fullName evidence="2">Uncharacterized protein</fullName>
    </submittedName>
</protein>
<proteinExistence type="predicted"/>
<feature type="compositionally biased region" description="Basic and acidic residues" evidence="1">
    <location>
        <begin position="47"/>
        <end position="64"/>
    </location>
</feature>
<feature type="region of interest" description="Disordered" evidence="1">
    <location>
        <begin position="1"/>
        <end position="76"/>
    </location>
</feature>
<keyword evidence="3" id="KW-1185">Reference proteome</keyword>
<dbReference type="EMBL" id="JRKL02012448">
    <property type="protein sequence ID" value="KAF3945470.1"/>
    <property type="molecule type" value="Genomic_DNA"/>
</dbReference>
<organism evidence="2 3">
    <name type="scientific">Castanea mollissima</name>
    <name type="common">Chinese chestnut</name>
    <dbReference type="NCBI Taxonomy" id="60419"/>
    <lineage>
        <taxon>Eukaryota</taxon>
        <taxon>Viridiplantae</taxon>
        <taxon>Streptophyta</taxon>
        <taxon>Embryophyta</taxon>
        <taxon>Tracheophyta</taxon>
        <taxon>Spermatophyta</taxon>
        <taxon>Magnoliopsida</taxon>
        <taxon>eudicotyledons</taxon>
        <taxon>Gunneridae</taxon>
        <taxon>Pentapetalae</taxon>
        <taxon>rosids</taxon>
        <taxon>fabids</taxon>
        <taxon>Fagales</taxon>
        <taxon>Fagaceae</taxon>
        <taxon>Castanea</taxon>
    </lineage>
</organism>
<name>A0A8J4Q8S2_9ROSI</name>
<reference evidence="2" key="1">
    <citation type="submission" date="2020-03" db="EMBL/GenBank/DDBJ databases">
        <title>Castanea mollissima Vanexum genome sequencing.</title>
        <authorList>
            <person name="Staton M."/>
        </authorList>
    </citation>
    <scope>NUCLEOTIDE SEQUENCE</scope>
    <source>
        <tissue evidence="2">Leaf</tissue>
    </source>
</reference>
<comment type="caution">
    <text evidence="2">The sequence shown here is derived from an EMBL/GenBank/DDBJ whole genome shotgun (WGS) entry which is preliminary data.</text>
</comment>
<dbReference type="AlphaFoldDB" id="A0A8J4Q8S2"/>
<evidence type="ECO:0000256" key="1">
    <source>
        <dbReference type="SAM" id="MobiDB-lite"/>
    </source>
</evidence>
<accession>A0A8J4Q8S2</accession>
<evidence type="ECO:0000313" key="2">
    <source>
        <dbReference type="EMBL" id="KAF3945470.1"/>
    </source>
</evidence>
<feature type="compositionally biased region" description="Low complexity" evidence="1">
    <location>
        <begin position="19"/>
        <end position="42"/>
    </location>
</feature>